<dbReference type="InterPro" id="IPR044996">
    <property type="entry name" value="COQ10-like"/>
</dbReference>
<comment type="similarity">
    <text evidence="1">Belongs to the COQ10 family.</text>
</comment>
<gene>
    <name evidence="5 7" type="ORF">BDZ99DRAFT_312968</name>
</gene>
<reference evidence="5 7" key="1">
    <citation type="journal article" date="2020" name="Stud. Mycol.">
        <title>101 Dothideomycetes genomes: a test case for predicting lifestyles and emergence of pathogens.</title>
        <authorList>
            <person name="Haridas S."/>
            <person name="Albert R."/>
            <person name="Binder M."/>
            <person name="Bloem J."/>
            <person name="Labutti K."/>
            <person name="Salamov A."/>
            <person name="Andreopoulos B."/>
            <person name="Baker S."/>
            <person name="Barry K."/>
            <person name="Bills G."/>
            <person name="Bluhm B."/>
            <person name="Cannon C."/>
            <person name="Castanera R."/>
            <person name="Culley D."/>
            <person name="Daum C."/>
            <person name="Ezra D."/>
            <person name="Gonzalez J."/>
            <person name="Henrissat B."/>
            <person name="Kuo A."/>
            <person name="Liang C."/>
            <person name="Lipzen A."/>
            <person name="Lutzoni F."/>
            <person name="Magnuson J."/>
            <person name="Mondo S."/>
            <person name="Nolan M."/>
            <person name="Ohm R."/>
            <person name="Pangilinan J."/>
            <person name="Park H.-J."/>
            <person name="Ramirez L."/>
            <person name="Alfaro M."/>
            <person name="Sun H."/>
            <person name="Tritt A."/>
            <person name="Yoshinaga Y."/>
            <person name="Zwiers L.-H."/>
            <person name="Turgeon B."/>
            <person name="Goodwin S."/>
            <person name="Spatafora J."/>
            <person name="Crous P."/>
            <person name="Grigoriev I."/>
        </authorList>
    </citation>
    <scope>NUCLEOTIDE SEQUENCE</scope>
    <source>
        <strain evidence="5 7">CBS 304.34</strain>
    </source>
</reference>
<dbReference type="Gene3D" id="3.30.530.20">
    <property type="match status" value="1"/>
</dbReference>
<dbReference type="AlphaFoldDB" id="A0A6A6YNK9"/>
<dbReference type="InterPro" id="IPR005031">
    <property type="entry name" value="COQ10_START"/>
</dbReference>
<accession>A0A6A6YNK9</accession>
<evidence type="ECO:0000313" key="7">
    <source>
        <dbReference type="RefSeq" id="XP_033577440.1"/>
    </source>
</evidence>
<evidence type="ECO:0000256" key="3">
    <source>
        <dbReference type="ARBA" id="ARBA00024947"/>
    </source>
</evidence>
<evidence type="ECO:0000259" key="4">
    <source>
        <dbReference type="Pfam" id="PF03364"/>
    </source>
</evidence>
<dbReference type="Pfam" id="PF03364">
    <property type="entry name" value="Polyketide_cyc"/>
    <property type="match status" value="1"/>
</dbReference>
<organism evidence="5">
    <name type="scientific">Mytilinidion resinicola</name>
    <dbReference type="NCBI Taxonomy" id="574789"/>
    <lineage>
        <taxon>Eukaryota</taxon>
        <taxon>Fungi</taxon>
        <taxon>Dikarya</taxon>
        <taxon>Ascomycota</taxon>
        <taxon>Pezizomycotina</taxon>
        <taxon>Dothideomycetes</taxon>
        <taxon>Pleosporomycetidae</taxon>
        <taxon>Mytilinidiales</taxon>
        <taxon>Mytilinidiaceae</taxon>
        <taxon>Mytilinidion</taxon>
    </lineage>
</organism>
<dbReference type="PANTHER" id="PTHR12901:SF10">
    <property type="entry name" value="COENZYME Q-BINDING PROTEIN COQ10, MITOCHONDRIAL"/>
    <property type="match status" value="1"/>
</dbReference>
<dbReference type="RefSeq" id="XP_033577440.1">
    <property type="nucleotide sequence ID" value="XM_033714276.1"/>
</dbReference>
<evidence type="ECO:0000256" key="1">
    <source>
        <dbReference type="ARBA" id="ARBA00006885"/>
    </source>
</evidence>
<comment type="function">
    <text evidence="3">Required for the function of coenzyme Q in the respiratory chain. May serve as a chaperone or may be involved in the transport of Q6 from its site of synthesis to the catalytic sites of the respiratory complexes.</text>
</comment>
<dbReference type="SUPFAM" id="SSF55961">
    <property type="entry name" value="Bet v1-like"/>
    <property type="match status" value="1"/>
</dbReference>
<keyword evidence="6" id="KW-1185">Reference proteome</keyword>
<reference evidence="7" key="3">
    <citation type="submission" date="2025-04" db="UniProtKB">
        <authorList>
            <consortium name="RefSeq"/>
        </authorList>
    </citation>
    <scope>IDENTIFICATION</scope>
    <source>
        <strain evidence="7">CBS 304.34</strain>
    </source>
</reference>
<name>A0A6A6YNK9_9PEZI</name>
<evidence type="ECO:0000313" key="6">
    <source>
        <dbReference type="Proteomes" id="UP000504636"/>
    </source>
</evidence>
<dbReference type="EMBL" id="MU003700">
    <property type="protein sequence ID" value="KAF2810476.1"/>
    <property type="molecule type" value="Genomic_DNA"/>
</dbReference>
<evidence type="ECO:0000313" key="5">
    <source>
        <dbReference type="EMBL" id="KAF2810476.1"/>
    </source>
</evidence>
<protein>
    <recommendedName>
        <fullName evidence="4">Coenzyme Q-binding protein COQ10 START domain-containing protein</fullName>
    </recommendedName>
</protein>
<dbReference type="GeneID" id="54455169"/>
<dbReference type="GO" id="GO:0045333">
    <property type="term" value="P:cellular respiration"/>
    <property type="evidence" value="ECO:0007669"/>
    <property type="project" value="InterPro"/>
</dbReference>
<reference evidence="7" key="2">
    <citation type="submission" date="2020-04" db="EMBL/GenBank/DDBJ databases">
        <authorList>
            <consortium name="NCBI Genome Project"/>
        </authorList>
    </citation>
    <scope>NUCLEOTIDE SEQUENCE</scope>
    <source>
        <strain evidence="7">CBS 304.34</strain>
    </source>
</reference>
<evidence type="ECO:0000256" key="2">
    <source>
        <dbReference type="ARBA" id="ARBA00011814"/>
    </source>
</evidence>
<dbReference type="OrthoDB" id="292693at2759"/>
<dbReference type="Proteomes" id="UP000504636">
    <property type="component" value="Unplaced"/>
</dbReference>
<dbReference type="PANTHER" id="PTHR12901">
    <property type="entry name" value="SPERM PROTEIN HOMOLOG"/>
    <property type="match status" value="1"/>
</dbReference>
<feature type="domain" description="Coenzyme Q-binding protein COQ10 START" evidence="4">
    <location>
        <begin position="58"/>
        <end position="126"/>
    </location>
</feature>
<sequence length="206" mass="22697">MKPLRPPPSVLRARLPHPHHLRNQRRTFLPNPFTHPSSPLAAAHAKPATLTVSRILPYAHTDLFNLIADVPSYAQFLPYCQSSTVTKWSAEDAHGKRWPSEATLVVGFGGVREGFQSKVYCVAPGAGNTGVGIVEAVSGKSRTRLGAELIRHHLWDSTSKTTPEVVEGDSGLLTHLLTRWTLRPFMFKPPPGKVPGRLLGVFWAEF</sequence>
<comment type="subunit">
    <text evidence="2">Interacts with coenzyme Q.</text>
</comment>
<dbReference type="InterPro" id="IPR023393">
    <property type="entry name" value="START-like_dom_sf"/>
</dbReference>
<proteinExistence type="inferred from homology"/>
<dbReference type="GO" id="GO:0005739">
    <property type="term" value="C:mitochondrion"/>
    <property type="evidence" value="ECO:0007669"/>
    <property type="project" value="TreeGrafter"/>
</dbReference>
<dbReference type="GO" id="GO:0048039">
    <property type="term" value="F:ubiquinone binding"/>
    <property type="evidence" value="ECO:0007669"/>
    <property type="project" value="InterPro"/>
</dbReference>